<name>A0ABT8KWI5_9BACT</name>
<gene>
    <name evidence="4 5" type="primary">rplW</name>
    <name evidence="5" type="ORF">QQ008_27460</name>
</gene>
<dbReference type="Gene3D" id="3.30.70.330">
    <property type="match status" value="1"/>
</dbReference>
<keyword evidence="4" id="KW-0694">RNA-binding</keyword>
<protein>
    <recommendedName>
        <fullName evidence="4">Large ribosomal subunit protein uL23</fullName>
    </recommendedName>
</protein>
<comment type="function">
    <text evidence="4">One of the early assembly proteins it binds 23S rRNA. One of the proteins that surrounds the polypeptide exit tunnel on the outside of the ribosome. Forms the main docking site for trigger factor binding to the ribosome.</text>
</comment>
<comment type="caution">
    <text evidence="5">The sequence shown here is derived from an EMBL/GenBank/DDBJ whole genome shotgun (WGS) entry which is preliminary data.</text>
</comment>
<keyword evidence="6" id="KW-1185">Reference proteome</keyword>
<keyword evidence="4" id="KW-0699">rRNA-binding</keyword>
<evidence type="ECO:0000256" key="3">
    <source>
        <dbReference type="ARBA" id="ARBA00023274"/>
    </source>
</evidence>
<dbReference type="GO" id="GO:0005840">
    <property type="term" value="C:ribosome"/>
    <property type="evidence" value="ECO:0007669"/>
    <property type="project" value="UniProtKB-KW"/>
</dbReference>
<dbReference type="SUPFAM" id="SSF54189">
    <property type="entry name" value="Ribosomal proteins S24e, L23 and L15e"/>
    <property type="match status" value="1"/>
</dbReference>
<evidence type="ECO:0000256" key="2">
    <source>
        <dbReference type="ARBA" id="ARBA00022980"/>
    </source>
</evidence>
<dbReference type="RefSeq" id="WP_346755178.1">
    <property type="nucleotide sequence ID" value="NZ_JAUJEA010000015.1"/>
</dbReference>
<sequence>MSVLKKPLVTEKISDLNEKGKYGFVVDKKANKVEIKKEVEKMYGVTVESVRTMNYQGKRKTRYSQSRVITGRAASFKKAIVTVADGEVIDFYSGI</sequence>
<dbReference type="InterPro" id="IPR012678">
    <property type="entry name" value="Ribosomal_uL23/eL15/eS24_sf"/>
</dbReference>
<comment type="subunit">
    <text evidence="4">Part of the 50S ribosomal subunit. Contacts protein L29, and trigger factor when it is bound to the ribosome.</text>
</comment>
<organism evidence="5 6">
    <name type="scientific">Splendidivirga corallicola</name>
    <dbReference type="NCBI Taxonomy" id="3051826"/>
    <lineage>
        <taxon>Bacteria</taxon>
        <taxon>Pseudomonadati</taxon>
        <taxon>Bacteroidota</taxon>
        <taxon>Cytophagia</taxon>
        <taxon>Cytophagales</taxon>
        <taxon>Splendidivirgaceae</taxon>
        <taxon>Splendidivirga</taxon>
    </lineage>
</organism>
<dbReference type="Pfam" id="PF00276">
    <property type="entry name" value="Ribosomal_L23"/>
    <property type="match status" value="1"/>
</dbReference>
<comment type="similarity">
    <text evidence="1 4">Belongs to the universal ribosomal protein uL23 family.</text>
</comment>
<dbReference type="Proteomes" id="UP001172082">
    <property type="component" value="Unassembled WGS sequence"/>
</dbReference>
<evidence type="ECO:0000256" key="4">
    <source>
        <dbReference type="HAMAP-Rule" id="MF_01369"/>
    </source>
</evidence>
<reference evidence="5" key="1">
    <citation type="submission" date="2023-06" db="EMBL/GenBank/DDBJ databases">
        <title>Genomic of Parafulvivirga corallium.</title>
        <authorList>
            <person name="Wang G."/>
        </authorList>
    </citation>
    <scope>NUCLEOTIDE SEQUENCE</scope>
    <source>
        <strain evidence="5">BMA10</strain>
    </source>
</reference>
<evidence type="ECO:0000313" key="5">
    <source>
        <dbReference type="EMBL" id="MDN5205156.1"/>
    </source>
</evidence>
<dbReference type="InterPro" id="IPR013025">
    <property type="entry name" value="Ribosomal_uL23-like"/>
</dbReference>
<dbReference type="EMBL" id="JAUJEA010000015">
    <property type="protein sequence ID" value="MDN5205156.1"/>
    <property type="molecule type" value="Genomic_DNA"/>
</dbReference>
<dbReference type="PANTHER" id="PTHR11620">
    <property type="entry name" value="60S RIBOSOMAL PROTEIN L23A"/>
    <property type="match status" value="1"/>
</dbReference>
<accession>A0ABT8KWI5</accession>
<keyword evidence="2 4" id="KW-0689">Ribosomal protein</keyword>
<evidence type="ECO:0000313" key="6">
    <source>
        <dbReference type="Proteomes" id="UP001172082"/>
    </source>
</evidence>
<dbReference type="HAMAP" id="MF_01369_B">
    <property type="entry name" value="Ribosomal_uL23_B"/>
    <property type="match status" value="1"/>
</dbReference>
<evidence type="ECO:0000256" key="1">
    <source>
        <dbReference type="ARBA" id="ARBA00006700"/>
    </source>
</evidence>
<keyword evidence="3 4" id="KW-0687">Ribonucleoprotein</keyword>
<dbReference type="NCBIfam" id="NF004363">
    <property type="entry name" value="PRK05738.2-4"/>
    <property type="match status" value="1"/>
</dbReference>
<dbReference type="InterPro" id="IPR012677">
    <property type="entry name" value="Nucleotide-bd_a/b_plait_sf"/>
</dbReference>
<proteinExistence type="inferred from homology"/>